<feature type="transmembrane region" description="Helical" evidence="11">
    <location>
        <begin position="366"/>
        <end position="391"/>
    </location>
</feature>
<evidence type="ECO:0000256" key="7">
    <source>
        <dbReference type="ARBA" id="ARBA00023224"/>
    </source>
</evidence>
<protein>
    <recommendedName>
        <fullName evidence="12">G-protein coupled receptors family 1 profile domain-containing protein</fullName>
    </recommendedName>
</protein>
<dbReference type="OrthoDB" id="6091802at2759"/>
<keyword evidence="7 9" id="KW-0807">Transducer</keyword>
<keyword evidence="4 9" id="KW-0297">G-protein coupled receptor</keyword>
<keyword evidence="5 11" id="KW-0472">Membrane</keyword>
<evidence type="ECO:0000313" key="14">
    <source>
        <dbReference type="Proteomes" id="UP000579812"/>
    </source>
</evidence>
<dbReference type="EMBL" id="JAAMOB010000001">
    <property type="protein sequence ID" value="KAF4119161.1"/>
    <property type="molecule type" value="Genomic_DNA"/>
</dbReference>
<dbReference type="PRINTS" id="PR00237">
    <property type="entry name" value="GPCRRHODOPSN"/>
</dbReference>
<feature type="transmembrane region" description="Helical" evidence="11">
    <location>
        <begin position="147"/>
        <end position="169"/>
    </location>
</feature>
<dbReference type="PROSITE" id="PS50262">
    <property type="entry name" value="G_PROTEIN_RECEP_F1_2"/>
    <property type="match status" value="1"/>
</dbReference>
<evidence type="ECO:0000256" key="5">
    <source>
        <dbReference type="ARBA" id="ARBA00023136"/>
    </source>
</evidence>
<dbReference type="GO" id="GO:0004930">
    <property type="term" value="F:G protein-coupled receptor activity"/>
    <property type="evidence" value="ECO:0007669"/>
    <property type="project" value="UniProtKB-KW"/>
</dbReference>
<dbReference type="PROSITE" id="PS00237">
    <property type="entry name" value="G_PROTEIN_RECEP_F1_1"/>
    <property type="match status" value="1"/>
</dbReference>
<feature type="transmembrane region" description="Helical" evidence="11">
    <location>
        <begin position="189"/>
        <end position="215"/>
    </location>
</feature>
<feature type="region of interest" description="Disordered" evidence="10">
    <location>
        <begin position="31"/>
        <end position="63"/>
    </location>
</feature>
<evidence type="ECO:0000256" key="3">
    <source>
        <dbReference type="ARBA" id="ARBA00022989"/>
    </source>
</evidence>
<organism evidence="13 14">
    <name type="scientific">Onychostoma macrolepis</name>
    <dbReference type="NCBI Taxonomy" id="369639"/>
    <lineage>
        <taxon>Eukaryota</taxon>
        <taxon>Metazoa</taxon>
        <taxon>Chordata</taxon>
        <taxon>Craniata</taxon>
        <taxon>Vertebrata</taxon>
        <taxon>Euteleostomi</taxon>
        <taxon>Actinopterygii</taxon>
        <taxon>Neopterygii</taxon>
        <taxon>Teleostei</taxon>
        <taxon>Ostariophysi</taxon>
        <taxon>Cypriniformes</taxon>
        <taxon>Cyprinidae</taxon>
        <taxon>Acrossocheilinae</taxon>
        <taxon>Onychostoma</taxon>
    </lineage>
</organism>
<dbReference type="Proteomes" id="UP000579812">
    <property type="component" value="Unassembled WGS sequence"/>
</dbReference>
<feature type="transmembrane region" description="Helical" evidence="11">
    <location>
        <begin position="227"/>
        <end position="248"/>
    </location>
</feature>
<feature type="transmembrane region" description="Helical" evidence="11">
    <location>
        <begin position="279"/>
        <end position="300"/>
    </location>
</feature>
<dbReference type="PANTHER" id="PTHR24225:SF52">
    <property type="entry name" value="C3A ANAPHYLATOXIN CHEMOTACTIC RECEPTOR-LIKE"/>
    <property type="match status" value="1"/>
</dbReference>
<evidence type="ECO:0000313" key="13">
    <source>
        <dbReference type="EMBL" id="KAF4119161.1"/>
    </source>
</evidence>
<evidence type="ECO:0000256" key="11">
    <source>
        <dbReference type="SAM" id="Phobius"/>
    </source>
</evidence>
<keyword evidence="3 11" id="KW-1133">Transmembrane helix</keyword>
<evidence type="ECO:0000259" key="12">
    <source>
        <dbReference type="PROSITE" id="PS50262"/>
    </source>
</evidence>
<comment type="similarity">
    <text evidence="8">Belongs to the chemokine-like receptor (CMKLR) family.</text>
</comment>
<evidence type="ECO:0000256" key="1">
    <source>
        <dbReference type="ARBA" id="ARBA00004141"/>
    </source>
</evidence>
<accession>A0A7J6DJ78</accession>
<comment type="similarity">
    <text evidence="9">Belongs to the G-protein coupled receptor 1 family.</text>
</comment>
<dbReference type="PANTHER" id="PTHR24225">
    <property type="entry name" value="CHEMOTACTIC RECEPTOR"/>
    <property type="match status" value="1"/>
</dbReference>
<feature type="compositionally biased region" description="Polar residues" evidence="10">
    <location>
        <begin position="43"/>
        <end position="63"/>
    </location>
</feature>
<comment type="caution">
    <text evidence="13">The sequence shown here is derived from an EMBL/GenBank/DDBJ whole genome shotgun (WGS) entry which is preliminary data.</text>
</comment>
<evidence type="ECO:0000256" key="9">
    <source>
        <dbReference type="RuleBase" id="RU000688"/>
    </source>
</evidence>
<feature type="transmembrane region" description="Helical" evidence="11">
    <location>
        <begin position="102"/>
        <end position="126"/>
    </location>
</feature>
<evidence type="ECO:0000256" key="6">
    <source>
        <dbReference type="ARBA" id="ARBA00023170"/>
    </source>
</evidence>
<keyword evidence="6 9" id="KW-0675">Receptor</keyword>
<keyword evidence="2 9" id="KW-0812">Transmembrane</keyword>
<dbReference type="Pfam" id="PF00001">
    <property type="entry name" value="7tm_1"/>
    <property type="match status" value="1"/>
</dbReference>
<name>A0A7J6DJ78_9TELE</name>
<sequence>MKHCSQTIFRLYFILSINVAIKLKGRVSSLNPPTDEIKHRNTPSESFYTPSESNTHAKALRSPSQCMQVDQSLVRRKPMSTPAPTTSNYTNSTMYPSEGMRVVQMVVTVLIFIVGVSLNALVVWALGVRVWCRNKGVTGETQSADSFRIYVVNLALADLVLLLRTPMMLPYLVNHFTWTLGEPVCKLVIYLRCLGLYASAFLLCAVAVERCLCLLRPLWARLRRPRWVVPVVCAAIWVLAAVFAAPYIGTAKVILWENRKACIESDLGVGQALNLLETMAGFLLPLVIFLSCNIAVIFCAKKAESSMSSPTSSSGPGYTSNRLSRLYRVLFLTMLLFLTCWVPYFTCRFLRALSHDRPEWKKVKEGAIGAAYVALFLVYIKSALNPVLYVFAARGLGRTVRASLVSTIERVFNEELSESLRRKSLRRRDSEL</sequence>
<reference evidence="13 14" key="1">
    <citation type="submission" date="2020-04" db="EMBL/GenBank/DDBJ databases">
        <title>Chromosome-level genome assembly of a cyprinid fish Onychostoma macrolepis by integration of Nanopore Sequencing, Bionano and Hi-C technology.</title>
        <authorList>
            <person name="Wang D."/>
        </authorList>
    </citation>
    <scope>NUCLEOTIDE SEQUENCE [LARGE SCALE GENOMIC DNA]</scope>
    <source>
        <strain evidence="13">SWU-2019</strain>
        <tissue evidence="13">Muscle</tissue>
    </source>
</reference>
<dbReference type="GO" id="GO:0007200">
    <property type="term" value="P:phospholipase C-activating G protein-coupled receptor signaling pathway"/>
    <property type="evidence" value="ECO:0007669"/>
    <property type="project" value="TreeGrafter"/>
</dbReference>
<dbReference type="Gene3D" id="1.20.1070.10">
    <property type="entry name" value="Rhodopsin 7-helix transmembrane proteins"/>
    <property type="match status" value="1"/>
</dbReference>
<feature type="transmembrane region" description="Helical" evidence="11">
    <location>
        <begin position="326"/>
        <end position="346"/>
    </location>
</feature>
<proteinExistence type="inferred from homology"/>
<evidence type="ECO:0000256" key="10">
    <source>
        <dbReference type="SAM" id="MobiDB-lite"/>
    </source>
</evidence>
<evidence type="ECO:0000256" key="2">
    <source>
        <dbReference type="ARBA" id="ARBA00022692"/>
    </source>
</evidence>
<dbReference type="AlphaFoldDB" id="A0A7J6DJ78"/>
<keyword evidence="14" id="KW-1185">Reference proteome</keyword>
<dbReference type="SUPFAM" id="SSF81321">
    <property type="entry name" value="Family A G protein-coupled receptor-like"/>
    <property type="match status" value="1"/>
</dbReference>
<dbReference type="GO" id="GO:0005886">
    <property type="term" value="C:plasma membrane"/>
    <property type="evidence" value="ECO:0007669"/>
    <property type="project" value="TreeGrafter"/>
</dbReference>
<dbReference type="GO" id="GO:0006954">
    <property type="term" value="P:inflammatory response"/>
    <property type="evidence" value="ECO:0007669"/>
    <property type="project" value="TreeGrafter"/>
</dbReference>
<dbReference type="InterPro" id="IPR000826">
    <property type="entry name" value="Formyl_rcpt-rel"/>
</dbReference>
<gene>
    <name evidence="13" type="ORF">G5714_001212</name>
</gene>
<feature type="domain" description="G-protein coupled receptors family 1 profile" evidence="12">
    <location>
        <begin position="118"/>
        <end position="389"/>
    </location>
</feature>
<evidence type="ECO:0000256" key="8">
    <source>
        <dbReference type="ARBA" id="ARBA00025736"/>
    </source>
</evidence>
<dbReference type="GO" id="GO:0004878">
    <property type="term" value="F:complement component C5a receptor activity"/>
    <property type="evidence" value="ECO:0007669"/>
    <property type="project" value="TreeGrafter"/>
</dbReference>
<dbReference type="InterPro" id="IPR017452">
    <property type="entry name" value="GPCR_Rhodpsn_7TM"/>
</dbReference>
<evidence type="ECO:0000256" key="4">
    <source>
        <dbReference type="ARBA" id="ARBA00023040"/>
    </source>
</evidence>
<comment type="subcellular location">
    <subcellularLocation>
        <location evidence="1">Membrane</location>
        <topology evidence="1">Multi-pass membrane protein</topology>
    </subcellularLocation>
</comment>
<dbReference type="InterPro" id="IPR000276">
    <property type="entry name" value="GPCR_Rhodpsn"/>
</dbReference>
<dbReference type="GO" id="GO:0007204">
    <property type="term" value="P:positive regulation of cytosolic calcium ion concentration"/>
    <property type="evidence" value="ECO:0007669"/>
    <property type="project" value="TreeGrafter"/>
</dbReference>